<keyword evidence="5" id="KW-0670">Pyruvate</keyword>
<reference evidence="6" key="1">
    <citation type="submission" date="2011-07" db="EMBL/GenBank/DDBJ databases">
        <title>Complete genome sequence of Acetobacterium woodii.</title>
        <authorList>
            <person name="Poehlein A."/>
            <person name="Schmidt S."/>
            <person name="Kaster A.-K."/>
            <person name="Goenrich M."/>
            <person name="Vollmers J."/>
            <person name="Thuermer A."/>
            <person name="Gottschalk G."/>
            <person name="Thauer R.K."/>
            <person name="Daniel R."/>
            <person name="Mueller V."/>
        </authorList>
    </citation>
    <scope>NUCLEOTIDE SEQUENCE [LARGE SCALE GENOMIC DNA]</scope>
    <source>
        <strain evidence="6">ATCC 29683 / DSM 1030 / JCM 2381 / KCTC 1655 / WB1</strain>
    </source>
</reference>
<proteinExistence type="predicted"/>
<evidence type="ECO:0000256" key="3">
    <source>
        <dbReference type="ARBA" id="ARBA00023052"/>
    </source>
</evidence>
<evidence type="ECO:0000259" key="4">
    <source>
        <dbReference type="Pfam" id="PF00676"/>
    </source>
</evidence>
<comment type="cofactor">
    <cofactor evidence="1">
        <name>thiamine diphosphate</name>
        <dbReference type="ChEBI" id="CHEBI:58937"/>
    </cofactor>
</comment>
<keyword evidence="6" id="KW-1185">Reference proteome</keyword>
<dbReference type="HOGENOM" id="CLU_029393_5_0_9"/>
<feature type="domain" description="Dehydrogenase E1 component" evidence="4">
    <location>
        <begin position="18"/>
        <end position="314"/>
    </location>
</feature>
<dbReference type="STRING" id="931626.Awo_c29620"/>
<dbReference type="Pfam" id="PF00676">
    <property type="entry name" value="E1_dh"/>
    <property type="match status" value="1"/>
</dbReference>
<keyword evidence="3" id="KW-0786">Thiamine pyrophosphate</keyword>
<organism evidence="5 6">
    <name type="scientific">Acetobacterium woodii (strain ATCC 29683 / DSM 1030 / JCM 2381 / KCTC 1655 / WB1)</name>
    <dbReference type="NCBI Taxonomy" id="931626"/>
    <lineage>
        <taxon>Bacteria</taxon>
        <taxon>Bacillati</taxon>
        <taxon>Bacillota</taxon>
        <taxon>Clostridia</taxon>
        <taxon>Eubacteriales</taxon>
        <taxon>Eubacteriaceae</taxon>
        <taxon>Acetobacterium</taxon>
    </lineage>
</organism>
<evidence type="ECO:0000256" key="1">
    <source>
        <dbReference type="ARBA" id="ARBA00001964"/>
    </source>
</evidence>
<dbReference type="Proteomes" id="UP000007177">
    <property type="component" value="Chromosome"/>
</dbReference>
<evidence type="ECO:0000256" key="2">
    <source>
        <dbReference type="ARBA" id="ARBA00023002"/>
    </source>
</evidence>
<dbReference type="InterPro" id="IPR050642">
    <property type="entry name" value="PDH_E1_Alpha_Subunit"/>
</dbReference>
<evidence type="ECO:0000313" key="6">
    <source>
        <dbReference type="Proteomes" id="UP000007177"/>
    </source>
</evidence>
<dbReference type="GO" id="GO:0004739">
    <property type="term" value="F:pyruvate dehydrogenase (acetyl-transferring) activity"/>
    <property type="evidence" value="ECO:0007669"/>
    <property type="project" value="UniProtKB-EC"/>
</dbReference>
<dbReference type="CDD" id="cd02000">
    <property type="entry name" value="TPP_E1_PDC_ADC_BCADC"/>
    <property type="match status" value="1"/>
</dbReference>
<accession>H6LHI6</accession>
<evidence type="ECO:0000313" key="5">
    <source>
        <dbReference type="EMBL" id="AFA49696.1"/>
    </source>
</evidence>
<dbReference type="InterPro" id="IPR029061">
    <property type="entry name" value="THDP-binding"/>
</dbReference>
<dbReference type="InterPro" id="IPR001017">
    <property type="entry name" value="DH_E1"/>
</dbReference>
<reference evidence="5 6" key="2">
    <citation type="journal article" date="2012" name="PLoS ONE">
        <title>An ancient pathway combining carbon dioxide fixation with the generation and utilization of a sodium ion gradient for ATP synthesis.</title>
        <authorList>
            <person name="Poehlein A."/>
            <person name="Schmidt S."/>
            <person name="Kaster A.K."/>
            <person name="Goenrich M."/>
            <person name="Vollmers J."/>
            <person name="Thurmer A."/>
            <person name="Bertsch J."/>
            <person name="Schuchmann K."/>
            <person name="Voigt B."/>
            <person name="Hecker M."/>
            <person name="Daniel R."/>
            <person name="Thauer R.K."/>
            <person name="Gottschalk G."/>
            <person name="Muller V."/>
        </authorList>
    </citation>
    <scope>NUCLEOTIDE SEQUENCE [LARGE SCALE GENOMIC DNA]</scope>
    <source>
        <strain evidence="6">ATCC 29683 / DSM 1030 / JCM 2381 / KCTC 1655 / WB1</strain>
    </source>
</reference>
<protein>
    <submittedName>
        <fullName evidence="5">Pyruvate dehydrogenase E1 component alpha subunit PdhA3</fullName>
        <ecNumber evidence="5">1.2.4.1</ecNumber>
    </submittedName>
</protein>
<dbReference type="SUPFAM" id="SSF52518">
    <property type="entry name" value="Thiamin diphosphate-binding fold (THDP-binding)"/>
    <property type="match status" value="1"/>
</dbReference>
<dbReference type="EC" id="1.2.4.1" evidence="5"/>
<dbReference type="PANTHER" id="PTHR11516:SF60">
    <property type="entry name" value="PYRUVATE DEHYDROGENASE E1 COMPONENT SUBUNIT ALPHA"/>
    <property type="match status" value="1"/>
</dbReference>
<name>H6LHI6_ACEWD</name>
<keyword evidence="2 5" id="KW-0560">Oxidoreductase</keyword>
<dbReference type="PANTHER" id="PTHR11516">
    <property type="entry name" value="PYRUVATE DEHYDROGENASE E1 COMPONENT, ALPHA SUBUNIT BACTERIAL AND ORGANELLAR"/>
    <property type="match status" value="1"/>
</dbReference>
<dbReference type="KEGG" id="awo:Awo_c29620"/>
<dbReference type="EMBL" id="CP002987">
    <property type="protein sequence ID" value="AFA49696.1"/>
    <property type="molecule type" value="Genomic_DNA"/>
</dbReference>
<dbReference type="GO" id="GO:0006086">
    <property type="term" value="P:pyruvate decarboxylation to acetyl-CoA"/>
    <property type="evidence" value="ECO:0007669"/>
    <property type="project" value="TreeGrafter"/>
</dbReference>
<sequence>MEETMIELSEELLLRMYYKMNQSRYFEEKLAALFSKGKGHGNIHLAIGQEATGVISCLALEEGDLISLSHRSHAQAIGFGLDVNLMMAECLGKVTGYCKGKGGSMHIADVKNGNLGANGIVGGGFNLSCGAALTQKHKKTGKVVLCFAGDSATNGGNFHESLNLASVWKLPVVFLIENNLSDKADPIEKQMNVENIADRSDAYNMPGLTIDGNDFLEVYNTVVKAVRYARAGKGPVLVEAKTTRYNGQTKSHGPSYQEQKESPEWRKKDPILKMKEYLRENRIFTEKQIKKMEDEAMASVEQALEFAMDSPQPQLNAVLEDVYAREGE</sequence>
<gene>
    <name evidence="5" type="primary">pdhA3</name>
    <name evidence="5" type="ordered locus">Awo_c29620</name>
</gene>
<dbReference type="eggNOG" id="COG1071">
    <property type="taxonomic scope" value="Bacteria"/>
</dbReference>
<dbReference type="Gene3D" id="3.40.50.970">
    <property type="match status" value="1"/>
</dbReference>
<dbReference type="AlphaFoldDB" id="H6LHI6"/>